<gene>
    <name evidence="1" type="ORF">H8R25_02060</name>
</gene>
<proteinExistence type="predicted"/>
<dbReference type="AlphaFoldDB" id="A0A923SF01"/>
<protein>
    <submittedName>
        <fullName evidence="1">Uncharacterized protein</fullName>
    </submittedName>
</protein>
<keyword evidence="2" id="KW-1185">Reference proteome</keyword>
<name>A0A923SF01_9FLAO</name>
<accession>A0A923SF01</accession>
<dbReference type="RefSeq" id="WP_187016920.1">
    <property type="nucleotide sequence ID" value="NZ_JACRUK010000003.1"/>
</dbReference>
<evidence type="ECO:0000313" key="1">
    <source>
        <dbReference type="EMBL" id="MBC5843224.1"/>
    </source>
</evidence>
<sequence length="175" mass="19452">MKTSIALALLLSLFLNCKNKPKMDSSAAATMTEPIKTSGEWQTAATTGILVPLDILDKKSSNKYEKYGVEFSGNCYACDLAQLKITSKQLTVSNVCNPTNNVKLTITKQESSPNQIKIVTKNNQFLFVKIDPEPIYQLNIISGPWNNLALRLSPYYTIEKKISHFTVHDCGDFQG</sequence>
<organism evidence="1 2">
    <name type="scientific">Flavobacterium muglaense</name>
    <dbReference type="NCBI Taxonomy" id="2764716"/>
    <lineage>
        <taxon>Bacteria</taxon>
        <taxon>Pseudomonadati</taxon>
        <taxon>Bacteroidota</taxon>
        <taxon>Flavobacteriia</taxon>
        <taxon>Flavobacteriales</taxon>
        <taxon>Flavobacteriaceae</taxon>
        <taxon>Flavobacterium</taxon>
    </lineage>
</organism>
<reference evidence="1 2" key="1">
    <citation type="submission" date="2020-08" db="EMBL/GenBank/DDBJ databases">
        <title>Description of novel Flavobacterium F-392 isolate.</title>
        <authorList>
            <person name="Saticioglu I.B."/>
            <person name="Duman M."/>
            <person name="Altun S."/>
        </authorList>
    </citation>
    <scope>NUCLEOTIDE SEQUENCE [LARGE SCALE GENOMIC DNA]</scope>
    <source>
        <strain evidence="1 2">F-392</strain>
    </source>
</reference>
<dbReference type="EMBL" id="JACRUL010000003">
    <property type="protein sequence ID" value="MBC5843224.1"/>
    <property type="molecule type" value="Genomic_DNA"/>
</dbReference>
<dbReference type="Proteomes" id="UP000641454">
    <property type="component" value="Unassembled WGS sequence"/>
</dbReference>
<evidence type="ECO:0000313" key="2">
    <source>
        <dbReference type="Proteomes" id="UP000641454"/>
    </source>
</evidence>
<comment type="caution">
    <text evidence="1">The sequence shown here is derived from an EMBL/GenBank/DDBJ whole genome shotgun (WGS) entry which is preliminary data.</text>
</comment>